<sequence length="110" mass="12764">MSMSEATKEAIYLRRFLRTLGFESQSRIQLYCDNQGAIKLAENPVFHNRTKHIDVRHHFVRDALRDKAIELKYVPTGEMVADVLTKGLPGPRHRDLSERLGLDFQEENEP</sequence>
<feature type="region of interest" description="Disordered" evidence="1">
    <location>
        <begin position="87"/>
        <end position="110"/>
    </location>
</feature>
<dbReference type="PANTHER" id="PTHR11439:SF483">
    <property type="entry name" value="PEPTIDE SYNTHASE GLIP-LIKE, PUTATIVE (AFU_ORTHOLOGUE AFUA_3G12920)-RELATED"/>
    <property type="match status" value="1"/>
</dbReference>
<feature type="compositionally biased region" description="Basic and acidic residues" evidence="1">
    <location>
        <begin position="92"/>
        <end position="101"/>
    </location>
</feature>
<organism evidence="2 3">
    <name type="scientific">Habropoda laboriosa</name>
    <dbReference type="NCBI Taxonomy" id="597456"/>
    <lineage>
        <taxon>Eukaryota</taxon>
        <taxon>Metazoa</taxon>
        <taxon>Ecdysozoa</taxon>
        <taxon>Arthropoda</taxon>
        <taxon>Hexapoda</taxon>
        <taxon>Insecta</taxon>
        <taxon>Pterygota</taxon>
        <taxon>Neoptera</taxon>
        <taxon>Endopterygota</taxon>
        <taxon>Hymenoptera</taxon>
        <taxon>Apocrita</taxon>
        <taxon>Aculeata</taxon>
        <taxon>Apoidea</taxon>
        <taxon>Anthophila</taxon>
        <taxon>Apidae</taxon>
        <taxon>Habropoda</taxon>
    </lineage>
</organism>
<keyword evidence="3" id="KW-1185">Reference proteome</keyword>
<dbReference type="Proteomes" id="UP000053825">
    <property type="component" value="Unassembled WGS sequence"/>
</dbReference>
<reference evidence="2 3" key="1">
    <citation type="submission" date="2015-07" db="EMBL/GenBank/DDBJ databases">
        <title>The genome of Habropoda laboriosa.</title>
        <authorList>
            <person name="Pan H."/>
            <person name="Kapheim K."/>
        </authorList>
    </citation>
    <scope>NUCLEOTIDE SEQUENCE [LARGE SCALE GENOMIC DNA]</scope>
    <source>
        <strain evidence="2">0110345459</strain>
    </source>
</reference>
<dbReference type="AlphaFoldDB" id="A0A0L7QKC3"/>
<dbReference type="EMBL" id="KQ414989">
    <property type="protein sequence ID" value="KOC58971.1"/>
    <property type="molecule type" value="Genomic_DNA"/>
</dbReference>
<dbReference type="STRING" id="597456.A0A0L7QKC3"/>
<evidence type="ECO:0000313" key="3">
    <source>
        <dbReference type="Proteomes" id="UP000053825"/>
    </source>
</evidence>
<gene>
    <name evidence="2" type="ORF">WH47_00792</name>
</gene>
<protein>
    <submittedName>
        <fullName evidence="2">Copia protein</fullName>
    </submittedName>
</protein>
<proteinExistence type="predicted"/>
<dbReference type="CDD" id="cd09272">
    <property type="entry name" value="RNase_HI_RT_Ty1"/>
    <property type="match status" value="1"/>
</dbReference>
<name>A0A0L7QKC3_9HYME</name>
<accession>A0A0L7QKC3</accession>
<dbReference type="PANTHER" id="PTHR11439">
    <property type="entry name" value="GAG-POL-RELATED RETROTRANSPOSON"/>
    <property type="match status" value="1"/>
</dbReference>
<evidence type="ECO:0000313" key="2">
    <source>
        <dbReference type="EMBL" id="KOC58971.1"/>
    </source>
</evidence>
<evidence type="ECO:0000256" key="1">
    <source>
        <dbReference type="SAM" id="MobiDB-lite"/>
    </source>
</evidence>